<organism evidence="2 3">
    <name type="scientific">Ramazzottius varieornatus</name>
    <name type="common">Water bear</name>
    <name type="synonym">Tardigrade</name>
    <dbReference type="NCBI Taxonomy" id="947166"/>
    <lineage>
        <taxon>Eukaryota</taxon>
        <taxon>Metazoa</taxon>
        <taxon>Ecdysozoa</taxon>
        <taxon>Tardigrada</taxon>
        <taxon>Eutardigrada</taxon>
        <taxon>Parachela</taxon>
        <taxon>Hypsibioidea</taxon>
        <taxon>Ramazzottiidae</taxon>
        <taxon>Ramazzottius</taxon>
    </lineage>
</organism>
<feature type="chain" id="PRO_5008897293" description="DUF218 domain-containing protein" evidence="1">
    <location>
        <begin position="19"/>
        <end position="181"/>
    </location>
</feature>
<name>A0A1D1UK75_RAMVA</name>
<sequence>MIFSRNVLLFCRIYTVSARLNILVVTTGRSSGSGTEALSPSFDIALQDAAVRFPELYKDAQIRKLDLIGPAESTSMNQQSSIAAPVSEAVFTAIKDKNISEQIIVVSSGTNIVRRAFKSVLILGTKEINYTLTTPVAERIVRRRSEMYSTPYDSLQKVLLPLDVFSVQPALQSLQRTRERL</sequence>
<gene>
    <name evidence="2" type="primary">RvY_00481-1</name>
    <name evidence="2" type="synonym">RvY_00481.1</name>
    <name evidence="2" type="ORF">RvY_00481</name>
</gene>
<evidence type="ECO:0000313" key="2">
    <source>
        <dbReference type="EMBL" id="GAU87667.1"/>
    </source>
</evidence>
<protein>
    <recommendedName>
        <fullName evidence="4">DUF218 domain-containing protein</fullName>
    </recommendedName>
</protein>
<accession>A0A1D1UK75</accession>
<reference evidence="2 3" key="1">
    <citation type="journal article" date="2016" name="Nat. Commun.">
        <title>Extremotolerant tardigrade genome and improved radiotolerance of human cultured cells by tardigrade-unique protein.</title>
        <authorList>
            <person name="Hashimoto T."/>
            <person name="Horikawa D.D."/>
            <person name="Saito Y."/>
            <person name="Kuwahara H."/>
            <person name="Kozuka-Hata H."/>
            <person name="Shin-I T."/>
            <person name="Minakuchi Y."/>
            <person name="Ohishi K."/>
            <person name="Motoyama A."/>
            <person name="Aizu T."/>
            <person name="Enomoto A."/>
            <person name="Kondo K."/>
            <person name="Tanaka S."/>
            <person name="Hara Y."/>
            <person name="Koshikawa S."/>
            <person name="Sagara H."/>
            <person name="Miura T."/>
            <person name="Yokobori S."/>
            <person name="Miyagawa K."/>
            <person name="Suzuki Y."/>
            <person name="Kubo T."/>
            <person name="Oyama M."/>
            <person name="Kohara Y."/>
            <person name="Fujiyama A."/>
            <person name="Arakawa K."/>
            <person name="Katayama T."/>
            <person name="Toyoda A."/>
            <person name="Kunieda T."/>
        </authorList>
    </citation>
    <scope>NUCLEOTIDE SEQUENCE [LARGE SCALE GENOMIC DNA]</scope>
    <source>
        <strain evidence="2 3">YOKOZUNA-1</strain>
    </source>
</reference>
<dbReference type="AlphaFoldDB" id="A0A1D1UK75"/>
<proteinExistence type="predicted"/>
<feature type="signal peptide" evidence="1">
    <location>
        <begin position="1"/>
        <end position="18"/>
    </location>
</feature>
<keyword evidence="1" id="KW-0732">Signal</keyword>
<evidence type="ECO:0000313" key="3">
    <source>
        <dbReference type="Proteomes" id="UP000186922"/>
    </source>
</evidence>
<keyword evidence="3" id="KW-1185">Reference proteome</keyword>
<comment type="caution">
    <text evidence="2">The sequence shown here is derived from an EMBL/GenBank/DDBJ whole genome shotgun (WGS) entry which is preliminary data.</text>
</comment>
<dbReference type="Proteomes" id="UP000186922">
    <property type="component" value="Unassembled WGS sequence"/>
</dbReference>
<dbReference type="EMBL" id="BDGG01000001">
    <property type="protein sequence ID" value="GAU87667.1"/>
    <property type="molecule type" value="Genomic_DNA"/>
</dbReference>
<evidence type="ECO:0000256" key="1">
    <source>
        <dbReference type="SAM" id="SignalP"/>
    </source>
</evidence>
<evidence type="ECO:0008006" key="4">
    <source>
        <dbReference type="Google" id="ProtNLM"/>
    </source>
</evidence>